<keyword evidence="5" id="KW-0812">Transmembrane</keyword>
<protein>
    <recommendedName>
        <fullName evidence="13">CMP-N-acetylneuraminate-beta-1,4-galactoside alpha-2,3-sialyltransferase</fullName>
    </recommendedName>
</protein>
<evidence type="ECO:0000256" key="3">
    <source>
        <dbReference type="ARBA" id="ARBA00022676"/>
    </source>
</evidence>
<evidence type="ECO:0000256" key="8">
    <source>
        <dbReference type="ARBA" id="ARBA00023034"/>
    </source>
</evidence>
<evidence type="ECO:0008006" key="13">
    <source>
        <dbReference type="Google" id="ProtNLM"/>
    </source>
</evidence>
<dbReference type="Pfam" id="PF00777">
    <property type="entry name" value="Glyco_transf_29"/>
    <property type="match status" value="1"/>
</dbReference>
<proteinExistence type="inferred from homology"/>
<evidence type="ECO:0000256" key="7">
    <source>
        <dbReference type="ARBA" id="ARBA00022989"/>
    </source>
</evidence>
<evidence type="ECO:0000313" key="11">
    <source>
        <dbReference type="EMBL" id="GCB73365.1"/>
    </source>
</evidence>
<dbReference type="GO" id="GO:0008373">
    <property type="term" value="F:sialyltransferase activity"/>
    <property type="evidence" value="ECO:0007669"/>
    <property type="project" value="InterPro"/>
</dbReference>
<evidence type="ECO:0000256" key="1">
    <source>
        <dbReference type="ARBA" id="ARBA00004323"/>
    </source>
</evidence>
<dbReference type="InterPro" id="IPR001675">
    <property type="entry name" value="Glyco_trans_29"/>
</dbReference>
<sequence>MNDYRIHLDLLIIVNPSKLEYDRLGFLLKLDSRMELENPVVDNRGDGCAYADAHKDRLFIPCHPTLGYIRSTELNYKNGNITEGGCRKGFASAQMTEIFPKFSKPAPMFLDNTYKRWMKLKDFVPPFGIKGQEAVIQKILGITKHYTLTSYLDSLSCKRCIIMGNGGIVANKSLGSRIDDYDVVIRLNEAPVKGFEKDVGAKTTLRITYPEGAIQKPARYEKDSLFVFAGFKPQDFKWLKYIVYKEKV</sequence>
<comment type="similarity">
    <text evidence="2">Belongs to the glycosyltransferase 29 family.</text>
</comment>
<keyword evidence="12" id="KW-1185">Reference proteome</keyword>
<keyword evidence="7" id="KW-1133">Transmembrane helix</keyword>
<evidence type="ECO:0000256" key="6">
    <source>
        <dbReference type="ARBA" id="ARBA00022968"/>
    </source>
</evidence>
<evidence type="ECO:0000256" key="9">
    <source>
        <dbReference type="ARBA" id="ARBA00023136"/>
    </source>
</evidence>
<comment type="caution">
    <text evidence="11">The sequence shown here is derived from an EMBL/GenBank/DDBJ whole genome shotgun (WGS) entry which is preliminary data.</text>
</comment>
<dbReference type="OrthoDB" id="10264956at2759"/>
<organism evidence="11 12">
    <name type="scientific">Scyliorhinus torazame</name>
    <name type="common">Cloudy catshark</name>
    <name type="synonym">Catulus torazame</name>
    <dbReference type="NCBI Taxonomy" id="75743"/>
    <lineage>
        <taxon>Eukaryota</taxon>
        <taxon>Metazoa</taxon>
        <taxon>Chordata</taxon>
        <taxon>Craniata</taxon>
        <taxon>Vertebrata</taxon>
        <taxon>Chondrichthyes</taxon>
        <taxon>Elasmobranchii</taxon>
        <taxon>Galeomorphii</taxon>
        <taxon>Galeoidea</taxon>
        <taxon>Carcharhiniformes</taxon>
        <taxon>Scyliorhinidae</taxon>
        <taxon>Scyliorhinus</taxon>
    </lineage>
</organism>
<gene>
    <name evidence="11" type="ORF">scyTo_0006738</name>
</gene>
<comment type="subcellular location">
    <subcellularLocation>
        <location evidence="1">Golgi apparatus membrane</location>
        <topology evidence="1">Single-pass type II membrane protein</topology>
    </subcellularLocation>
</comment>
<dbReference type="Gene3D" id="3.90.1480.20">
    <property type="entry name" value="Glycosyl transferase family 29"/>
    <property type="match status" value="1"/>
</dbReference>
<keyword evidence="4" id="KW-0808">Transferase</keyword>
<dbReference type="PANTHER" id="PTHR13713">
    <property type="entry name" value="SIALYLTRANSFERASE"/>
    <property type="match status" value="1"/>
</dbReference>
<dbReference type="PANTHER" id="PTHR13713:SF37">
    <property type="entry name" value="CMP-N-ACETYLNEURAMINATE-BETA-1,4-GALACTOSIDE ALPHA-2,3-SIALYLTRANSFERASE"/>
    <property type="match status" value="1"/>
</dbReference>
<dbReference type="Proteomes" id="UP000288216">
    <property type="component" value="Unassembled WGS sequence"/>
</dbReference>
<keyword evidence="10" id="KW-0325">Glycoprotein</keyword>
<evidence type="ECO:0000256" key="10">
    <source>
        <dbReference type="ARBA" id="ARBA00023180"/>
    </source>
</evidence>
<dbReference type="GO" id="GO:0000139">
    <property type="term" value="C:Golgi membrane"/>
    <property type="evidence" value="ECO:0007669"/>
    <property type="project" value="UniProtKB-SubCell"/>
</dbReference>
<dbReference type="AlphaFoldDB" id="A0A401PJS3"/>
<evidence type="ECO:0000256" key="2">
    <source>
        <dbReference type="ARBA" id="ARBA00006003"/>
    </source>
</evidence>
<dbReference type="STRING" id="75743.A0A401PJS3"/>
<evidence type="ECO:0000256" key="5">
    <source>
        <dbReference type="ARBA" id="ARBA00022692"/>
    </source>
</evidence>
<keyword evidence="8" id="KW-0333">Golgi apparatus</keyword>
<keyword evidence="3" id="KW-0328">Glycosyltransferase</keyword>
<accession>A0A401PJS3</accession>
<evidence type="ECO:0000256" key="4">
    <source>
        <dbReference type="ARBA" id="ARBA00022679"/>
    </source>
</evidence>
<name>A0A401PJS3_SCYTO</name>
<feature type="non-terminal residue" evidence="11">
    <location>
        <position position="248"/>
    </location>
</feature>
<dbReference type="InterPro" id="IPR051142">
    <property type="entry name" value="Glycosyltransferase_29"/>
</dbReference>
<reference evidence="11 12" key="1">
    <citation type="journal article" date="2018" name="Nat. Ecol. Evol.">
        <title>Shark genomes provide insights into elasmobranch evolution and the origin of vertebrates.</title>
        <authorList>
            <person name="Hara Y"/>
            <person name="Yamaguchi K"/>
            <person name="Onimaru K"/>
            <person name="Kadota M"/>
            <person name="Koyanagi M"/>
            <person name="Keeley SD"/>
            <person name="Tatsumi K"/>
            <person name="Tanaka K"/>
            <person name="Motone F"/>
            <person name="Kageyama Y"/>
            <person name="Nozu R"/>
            <person name="Adachi N"/>
            <person name="Nishimura O"/>
            <person name="Nakagawa R"/>
            <person name="Tanegashima C"/>
            <person name="Kiyatake I"/>
            <person name="Matsumoto R"/>
            <person name="Murakumo K"/>
            <person name="Nishida K"/>
            <person name="Terakita A"/>
            <person name="Kuratani S"/>
            <person name="Sato K"/>
            <person name="Hyodo S Kuraku.S."/>
        </authorList>
    </citation>
    <scope>NUCLEOTIDE SEQUENCE [LARGE SCALE GENOMIC DNA]</scope>
</reference>
<dbReference type="EMBL" id="BFAA01002323">
    <property type="protein sequence ID" value="GCB73365.1"/>
    <property type="molecule type" value="Genomic_DNA"/>
</dbReference>
<keyword evidence="9" id="KW-0472">Membrane</keyword>
<keyword evidence="6" id="KW-0735">Signal-anchor</keyword>
<evidence type="ECO:0000313" key="12">
    <source>
        <dbReference type="Proteomes" id="UP000288216"/>
    </source>
</evidence>
<dbReference type="InterPro" id="IPR038578">
    <property type="entry name" value="GT29-like_sf"/>
</dbReference>